<sequence>MPDAASTSEQAGNGAANGILKSGPLFISSKGLGWRHWKRRWFVLTNTSLVFFKSDPSVIVEGGGEVNLTLGGIDLNNSGSVIVREDKRLLTILFPDGQDGRAFTLKTETSEDLHAWRTALEHAFTQAPCTDPTIMRAGTFINDVFTGSFYNWKDKHIGKSRIVGNPISLALQEADGSPSLLEKALCFLEEFGAKVEGILRISADVEEVQQRIQEYEQGKTEFDANEDAHVVGDCVKHILRELPSSPVPISCCDELLKAYEIDQNEAQINAFRVAILKKLPEPNQLLFQRILKMMYTISCCPENRMTPSAVATCMAPLLLRPILSGECNLTDDIEFTDDDYAQFFAAANAARAAQAIITSILEEYHNIFSDTNSIGHSMSAESEKANLNEDLTDAEIVEMKNIRNLDAENILPEGKSEYFKLPFSGELSTSSSYGGSYLNDISDFSPNVNEVSGSYDLPSPESEGIYVECKHPQNNGSKNRKLPDQLQQGKKMPSKQLSTSSLPHVQKPIRPVDKLFSSLKPVFPSLEASSCDGKSPGQPASSSFDRKTSSLQERDSQATRMCSTVSLGSPGLEKLLEMKKNDLQLRLEKEAKVNALLQASLEGRKQALLERRLILHQDVEKLREQLHAGRDPKLAAEVGLSQSLSSGKPSNQDSTTMIELEEIALAEAEMARLKHKVVELRHQLSQQEHLCGFPSDTPDHQQEHLYGFPSDTPDHYQIAQTAKPHQRSLQQEFDATIASSSYESLQKTHGILSGLHRRTAEGTHSASSIRDDTDGEELISSMSYCHSEHRKMSYDGFDTDAFYQSSPPIHAKMSQSVGSSSPAHSASVVELDNHISFLRKRRSQLMKLLRYLDLHSHSPAAPRPFHLSPTQPSPIRSWS</sequence>
<dbReference type="AlphaFoldDB" id="A0A7N0RIE0"/>
<reference evidence="6" key="1">
    <citation type="submission" date="2021-01" db="UniProtKB">
        <authorList>
            <consortium name="EnsemblPlants"/>
        </authorList>
    </citation>
    <scope>IDENTIFICATION</scope>
</reference>
<evidence type="ECO:0008006" key="8">
    <source>
        <dbReference type="Google" id="ProtNLM"/>
    </source>
</evidence>
<evidence type="ECO:0000256" key="1">
    <source>
        <dbReference type="ARBA" id="ARBA00022468"/>
    </source>
</evidence>
<evidence type="ECO:0000313" key="6">
    <source>
        <dbReference type="EnsemblPlants" id="Kaladp0011s0819.1.v1.1"/>
    </source>
</evidence>
<dbReference type="Proteomes" id="UP000594263">
    <property type="component" value="Unplaced"/>
</dbReference>
<dbReference type="InterPro" id="IPR052799">
    <property type="entry name" value="Rho_GAP_Regulators"/>
</dbReference>
<dbReference type="Gene3D" id="1.10.555.10">
    <property type="entry name" value="Rho GTPase activation protein"/>
    <property type="match status" value="1"/>
</dbReference>
<dbReference type="SMART" id="SM00233">
    <property type="entry name" value="PH"/>
    <property type="match status" value="1"/>
</dbReference>
<feature type="domain" description="PH" evidence="4">
    <location>
        <begin position="18"/>
        <end position="125"/>
    </location>
</feature>
<feature type="region of interest" description="Disordered" evidence="3">
    <location>
        <begin position="527"/>
        <end position="561"/>
    </location>
</feature>
<dbReference type="PROSITE" id="PS50003">
    <property type="entry name" value="PH_DOMAIN"/>
    <property type="match status" value="1"/>
</dbReference>
<dbReference type="GO" id="GO:0007165">
    <property type="term" value="P:signal transduction"/>
    <property type="evidence" value="ECO:0007669"/>
    <property type="project" value="InterPro"/>
</dbReference>
<dbReference type="GO" id="GO:0005096">
    <property type="term" value="F:GTPase activator activity"/>
    <property type="evidence" value="ECO:0007669"/>
    <property type="project" value="UniProtKB-KW"/>
</dbReference>
<dbReference type="EnsemblPlants" id="Kaladp0011s0819.1.v1.1">
    <property type="protein sequence ID" value="Kaladp0011s0819.1.v1.1"/>
    <property type="gene ID" value="Kaladp0011s0819.v1.1"/>
</dbReference>
<dbReference type="Pfam" id="PF00169">
    <property type="entry name" value="PH"/>
    <property type="match status" value="1"/>
</dbReference>
<feature type="coiled-coil region" evidence="2">
    <location>
        <begin position="198"/>
        <end position="225"/>
    </location>
</feature>
<dbReference type="PANTHER" id="PTHR46265">
    <property type="entry name" value="RHO GTPASE-ACTIVATING PROTEIN 7"/>
    <property type="match status" value="1"/>
</dbReference>
<dbReference type="InterPro" id="IPR008936">
    <property type="entry name" value="Rho_GTPase_activation_prot"/>
</dbReference>
<dbReference type="PANTHER" id="PTHR46265:SF2">
    <property type="entry name" value="RHO GTPASE-ACTIVATING PROTEIN 7"/>
    <property type="match status" value="1"/>
</dbReference>
<feature type="compositionally biased region" description="Basic and acidic residues" evidence="3">
    <location>
        <begin position="544"/>
        <end position="557"/>
    </location>
</feature>
<feature type="region of interest" description="Disordered" evidence="3">
    <location>
        <begin position="860"/>
        <end position="879"/>
    </location>
</feature>
<evidence type="ECO:0000259" key="5">
    <source>
        <dbReference type="PROSITE" id="PS50238"/>
    </source>
</evidence>
<dbReference type="InterPro" id="IPR001849">
    <property type="entry name" value="PH_domain"/>
</dbReference>
<dbReference type="Gene3D" id="2.30.29.30">
    <property type="entry name" value="Pleckstrin-homology domain (PH domain)/Phosphotyrosine-binding domain (PTB)"/>
    <property type="match status" value="1"/>
</dbReference>
<dbReference type="SMART" id="SM00324">
    <property type="entry name" value="RhoGAP"/>
    <property type="match status" value="1"/>
</dbReference>
<dbReference type="SUPFAM" id="SSF50729">
    <property type="entry name" value="PH domain-like"/>
    <property type="match status" value="1"/>
</dbReference>
<feature type="compositionally biased region" description="Polar residues" evidence="3">
    <location>
        <begin position="868"/>
        <end position="879"/>
    </location>
</feature>
<proteinExistence type="predicted"/>
<dbReference type="PROSITE" id="PS50238">
    <property type="entry name" value="RHOGAP"/>
    <property type="match status" value="1"/>
</dbReference>
<dbReference type="Pfam" id="PF00620">
    <property type="entry name" value="RhoGAP"/>
    <property type="match status" value="1"/>
</dbReference>
<dbReference type="CDD" id="cd00159">
    <property type="entry name" value="RhoGAP"/>
    <property type="match status" value="1"/>
</dbReference>
<evidence type="ECO:0000259" key="4">
    <source>
        <dbReference type="PROSITE" id="PS50003"/>
    </source>
</evidence>
<dbReference type="InterPro" id="IPR025757">
    <property type="entry name" value="MIP1_Leuzipper"/>
</dbReference>
<dbReference type="Gramene" id="Kaladp0011s0819.1.v1.1">
    <property type="protein sequence ID" value="Kaladp0011s0819.1.v1.1"/>
    <property type="gene ID" value="Kaladp0011s0819.v1.1"/>
</dbReference>
<dbReference type="Pfam" id="PF14389">
    <property type="entry name" value="Lzipper-MIP1"/>
    <property type="match status" value="1"/>
</dbReference>
<keyword evidence="1" id="KW-0343">GTPase activation</keyword>
<evidence type="ECO:0000256" key="3">
    <source>
        <dbReference type="SAM" id="MobiDB-lite"/>
    </source>
</evidence>
<keyword evidence="2" id="KW-0175">Coiled coil</keyword>
<evidence type="ECO:0000313" key="7">
    <source>
        <dbReference type="Proteomes" id="UP000594263"/>
    </source>
</evidence>
<protein>
    <recommendedName>
        <fullName evidence="8">Rho GTPase activating protein</fullName>
    </recommendedName>
</protein>
<evidence type="ECO:0000256" key="2">
    <source>
        <dbReference type="SAM" id="Coils"/>
    </source>
</evidence>
<accession>A0A7N0RIE0</accession>
<name>A0A7N0RIE0_KALFE</name>
<organism evidence="6 7">
    <name type="scientific">Kalanchoe fedtschenkoi</name>
    <name type="common">Lavender scallops</name>
    <name type="synonym">South American air plant</name>
    <dbReference type="NCBI Taxonomy" id="63787"/>
    <lineage>
        <taxon>Eukaryota</taxon>
        <taxon>Viridiplantae</taxon>
        <taxon>Streptophyta</taxon>
        <taxon>Embryophyta</taxon>
        <taxon>Tracheophyta</taxon>
        <taxon>Spermatophyta</taxon>
        <taxon>Magnoliopsida</taxon>
        <taxon>eudicotyledons</taxon>
        <taxon>Gunneridae</taxon>
        <taxon>Pentapetalae</taxon>
        <taxon>Saxifragales</taxon>
        <taxon>Crassulaceae</taxon>
        <taxon>Kalanchoe</taxon>
    </lineage>
</organism>
<feature type="region of interest" description="Disordered" evidence="3">
    <location>
        <begin position="452"/>
        <end position="504"/>
    </location>
</feature>
<feature type="domain" description="Rho-GAP" evidence="5">
    <location>
        <begin position="169"/>
        <end position="368"/>
    </location>
</feature>
<dbReference type="InterPro" id="IPR000198">
    <property type="entry name" value="RhoGAP_dom"/>
</dbReference>
<dbReference type="SUPFAM" id="SSF48350">
    <property type="entry name" value="GTPase activation domain, GAP"/>
    <property type="match status" value="1"/>
</dbReference>
<feature type="coiled-coil region" evidence="2">
    <location>
        <begin position="663"/>
        <end position="690"/>
    </location>
</feature>
<dbReference type="InterPro" id="IPR011993">
    <property type="entry name" value="PH-like_dom_sf"/>
</dbReference>
<keyword evidence="7" id="KW-1185">Reference proteome</keyword>
<dbReference type="CDD" id="cd00821">
    <property type="entry name" value="PH"/>
    <property type="match status" value="1"/>
</dbReference>